<dbReference type="AlphaFoldDB" id="B7ANU4"/>
<dbReference type="Proteomes" id="UP000003136">
    <property type="component" value="Unassembled WGS sequence"/>
</dbReference>
<keyword evidence="2" id="KW-0645">Protease</keyword>
<dbReference type="GO" id="GO:0006508">
    <property type="term" value="P:proteolysis"/>
    <property type="evidence" value="ECO:0007669"/>
    <property type="project" value="UniProtKB-KW"/>
</dbReference>
<evidence type="ECO:0000256" key="4">
    <source>
        <dbReference type="ARBA" id="ARBA00022807"/>
    </source>
</evidence>
<dbReference type="EMBL" id="ABVQ01000033">
    <property type="protein sequence ID" value="EEC58601.1"/>
    <property type="molecule type" value="Genomic_DNA"/>
</dbReference>
<comment type="similarity">
    <text evidence="5">Belongs to the Prp family.</text>
</comment>
<name>B7ANU4_9FIRM</name>
<dbReference type="GO" id="GO:0042254">
    <property type="term" value="P:ribosome biogenesis"/>
    <property type="evidence" value="ECO:0007669"/>
    <property type="project" value="UniProtKB-KW"/>
</dbReference>
<gene>
    <name evidence="7" type="ORF">BACPEC_00348</name>
</gene>
<accession>B7ANU4</accession>
<evidence type="ECO:0000256" key="2">
    <source>
        <dbReference type="ARBA" id="ARBA00022670"/>
    </source>
</evidence>
<dbReference type="HOGENOM" id="CLU_140910_1_1_9"/>
<evidence type="ECO:0000256" key="6">
    <source>
        <dbReference type="ARBA" id="ARBA00044538"/>
    </source>
</evidence>
<dbReference type="Gene3D" id="3.30.70.1490">
    <property type="entry name" value="Cysteine protease Prp"/>
    <property type="match status" value="1"/>
</dbReference>
<keyword evidence="8" id="KW-1185">Reference proteome</keyword>
<keyword evidence="4" id="KW-0788">Thiol protease</keyword>
<proteinExistence type="inferred from homology"/>
<evidence type="ECO:0000313" key="8">
    <source>
        <dbReference type="Proteomes" id="UP000003136"/>
    </source>
</evidence>
<reference evidence="7 8" key="2">
    <citation type="submission" date="2008-11" db="EMBL/GenBank/DDBJ databases">
        <authorList>
            <person name="Fulton L."/>
            <person name="Clifton S."/>
            <person name="Fulton B."/>
            <person name="Xu J."/>
            <person name="Minx P."/>
            <person name="Pepin K.H."/>
            <person name="Johnson M."/>
            <person name="Bhonagiri V."/>
            <person name="Nash W.E."/>
            <person name="Mardis E.R."/>
            <person name="Wilson R.K."/>
        </authorList>
    </citation>
    <scope>NUCLEOTIDE SEQUENCE [LARGE SCALE GENOMIC DNA]</scope>
    <source>
        <strain evidence="7 8">ATCC 43243</strain>
    </source>
</reference>
<dbReference type="CDD" id="cd16332">
    <property type="entry name" value="Prp-like"/>
    <property type="match status" value="1"/>
</dbReference>
<dbReference type="InterPro" id="IPR036764">
    <property type="entry name" value="Peptidase_Prp_sf"/>
</dbReference>
<comment type="caution">
    <text evidence="7">The sequence shown here is derived from an EMBL/GenBank/DDBJ whole genome shotgun (WGS) entry which is preliminary data.</text>
</comment>
<dbReference type="GO" id="GO:0008234">
    <property type="term" value="F:cysteine-type peptidase activity"/>
    <property type="evidence" value="ECO:0007669"/>
    <property type="project" value="UniProtKB-KW"/>
</dbReference>
<dbReference type="STRING" id="483218.BACPEC_00348"/>
<dbReference type="PANTHER" id="PTHR39178">
    <property type="entry name" value="HYPOTHETICAL RIBOSOME-ASSOCIATED PROTEIN"/>
    <property type="match status" value="1"/>
</dbReference>
<keyword evidence="3" id="KW-0378">Hydrolase</keyword>
<dbReference type="PANTHER" id="PTHR39178:SF1">
    <property type="entry name" value="RIBOSOMAL-PROCESSING CYSTEINE PROTEASE PRP"/>
    <property type="match status" value="1"/>
</dbReference>
<reference evidence="7 8" key="1">
    <citation type="submission" date="2008-11" db="EMBL/GenBank/DDBJ databases">
        <title>Draft genome sequence of Bacteroides pectinophilus (ATCC 43243).</title>
        <authorList>
            <person name="Sudarsanam P."/>
            <person name="Ley R."/>
            <person name="Guruge J."/>
            <person name="Turnbaugh P.J."/>
            <person name="Mahowald M."/>
            <person name="Liep D."/>
            <person name="Gordon J."/>
        </authorList>
    </citation>
    <scope>NUCLEOTIDE SEQUENCE [LARGE SCALE GENOMIC DNA]</scope>
    <source>
        <strain evidence="7 8">ATCC 43243</strain>
    </source>
</reference>
<keyword evidence="1" id="KW-0690">Ribosome biogenesis</keyword>
<protein>
    <recommendedName>
        <fullName evidence="6">Ribosomal processing cysteine protease Prp</fullName>
    </recommendedName>
</protein>
<dbReference type="SUPFAM" id="SSF118010">
    <property type="entry name" value="TM1457-like"/>
    <property type="match status" value="1"/>
</dbReference>
<evidence type="ECO:0000256" key="3">
    <source>
        <dbReference type="ARBA" id="ARBA00022801"/>
    </source>
</evidence>
<sequence>MITVTICKNHDGDITEFETRGHAGYDDSGKDIVCAAVSMLVINTINSIEAFTDTDMEVESRSDEDDALISAKVTGHMSDKTAVLLKALELGLTQAAKGNPKYISITFKEV</sequence>
<evidence type="ECO:0000256" key="5">
    <source>
        <dbReference type="ARBA" id="ARBA00044503"/>
    </source>
</evidence>
<evidence type="ECO:0000313" key="7">
    <source>
        <dbReference type="EMBL" id="EEC58601.1"/>
    </source>
</evidence>
<dbReference type="InterPro" id="IPR007422">
    <property type="entry name" value="Peptidase_Prp"/>
</dbReference>
<dbReference type="Pfam" id="PF04327">
    <property type="entry name" value="Peptidase_Prp"/>
    <property type="match status" value="1"/>
</dbReference>
<evidence type="ECO:0000256" key="1">
    <source>
        <dbReference type="ARBA" id="ARBA00022517"/>
    </source>
</evidence>
<dbReference type="eggNOG" id="COG2868">
    <property type="taxonomic scope" value="Bacteria"/>
</dbReference>
<organism evidence="7 8">
    <name type="scientific">[Bacteroides] pectinophilus ATCC 43243</name>
    <dbReference type="NCBI Taxonomy" id="483218"/>
    <lineage>
        <taxon>Bacteria</taxon>
        <taxon>Bacillati</taxon>
        <taxon>Bacillota</taxon>
        <taxon>Clostridia</taxon>
        <taxon>Eubacteriales</taxon>
    </lineage>
</organism>